<dbReference type="InterPro" id="IPR036291">
    <property type="entry name" value="NAD(P)-bd_dom_sf"/>
</dbReference>
<proteinExistence type="predicted"/>
<dbReference type="EMBL" id="BIFS01000002">
    <property type="protein sequence ID" value="GCE22325.1"/>
    <property type="molecule type" value="Genomic_DNA"/>
</dbReference>
<evidence type="ECO:0000313" key="2">
    <source>
        <dbReference type="Proteomes" id="UP000287188"/>
    </source>
</evidence>
<name>A0A402ATC5_9CHLR</name>
<reference evidence="2" key="1">
    <citation type="submission" date="2018-12" db="EMBL/GenBank/DDBJ databases">
        <title>Tengunoibacter tsumagoiensis gen. nov., sp. nov., Dictyobacter kobayashii sp. nov., D. alpinus sp. nov., and D. joshuensis sp. nov. and description of Dictyobacteraceae fam. nov. within the order Ktedonobacterales isolated from Tengu-no-mugimeshi.</title>
        <authorList>
            <person name="Wang C.M."/>
            <person name="Zheng Y."/>
            <person name="Sakai Y."/>
            <person name="Toyoda A."/>
            <person name="Minakuchi Y."/>
            <person name="Abe K."/>
            <person name="Yokota A."/>
            <person name="Yabe S."/>
        </authorList>
    </citation>
    <scope>NUCLEOTIDE SEQUENCE [LARGE SCALE GENOMIC DNA]</scope>
    <source>
        <strain evidence="2">Uno11</strain>
    </source>
</reference>
<accession>A0A402ATC5</accession>
<dbReference type="SUPFAM" id="SSF51735">
    <property type="entry name" value="NAD(P)-binding Rossmann-fold domains"/>
    <property type="match status" value="1"/>
</dbReference>
<dbReference type="RefSeq" id="WP_126555012.1">
    <property type="nucleotide sequence ID" value="NZ_BIFS01000002.1"/>
</dbReference>
<organism evidence="1 2">
    <name type="scientific">Dictyobacter kobayashii</name>
    <dbReference type="NCBI Taxonomy" id="2014872"/>
    <lineage>
        <taxon>Bacteria</taxon>
        <taxon>Bacillati</taxon>
        <taxon>Chloroflexota</taxon>
        <taxon>Ktedonobacteria</taxon>
        <taxon>Ktedonobacterales</taxon>
        <taxon>Dictyobacteraceae</taxon>
        <taxon>Dictyobacter</taxon>
    </lineage>
</organism>
<protein>
    <recommendedName>
        <fullName evidence="3">Pyrroline-5-carboxylate reductase catalytic N-terminal domain-containing protein</fullName>
    </recommendedName>
</protein>
<dbReference type="Proteomes" id="UP000287188">
    <property type="component" value="Unassembled WGS sequence"/>
</dbReference>
<sequence length="141" mass="15430">MVLIALPGGAVEPVAQEYAAQLDGRIIIDAANRVGEDSMHNLGHFQKYTPQAQLYRAFNSLGWENFAEPDFDGIQSDLFYCGVDGASQATVEQLITDVGLRPIYLGGIDKVELLDAVASLWFALVFGQKKSRHLSFKVLGI</sequence>
<evidence type="ECO:0000313" key="1">
    <source>
        <dbReference type="EMBL" id="GCE22325.1"/>
    </source>
</evidence>
<gene>
    <name evidence="1" type="ORF">KDK_61250</name>
</gene>
<dbReference type="AlphaFoldDB" id="A0A402ATC5"/>
<dbReference type="OrthoDB" id="9786864at2"/>
<comment type="caution">
    <text evidence="1">The sequence shown here is derived from an EMBL/GenBank/DDBJ whole genome shotgun (WGS) entry which is preliminary data.</text>
</comment>
<keyword evidence="2" id="KW-1185">Reference proteome</keyword>
<evidence type="ECO:0008006" key="3">
    <source>
        <dbReference type="Google" id="ProtNLM"/>
    </source>
</evidence>
<dbReference type="Gene3D" id="3.40.50.720">
    <property type="entry name" value="NAD(P)-binding Rossmann-like Domain"/>
    <property type="match status" value="1"/>
</dbReference>